<dbReference type="PANTHER" id="PTHR46785">
    <property type="entry name" value="VON WILLEBRAND FACTOR A DOMAIN-CONTAINING PROTEIN 3B"/>
    <property type="match status" value="1"/>
</dbReference>
<dbReference type="PANTHER" id="PTHR46785:SF1">
    <property type="entry name" value="VON WILLEBRAND FACTOR A DOMAIN-CONTAINING PROTEIN 3B"/>
    <property type="match status" value="1"/>
</dbReference>
<gene>
    <name evidence="2" type="primary">VWA3B</name>
</gene>
<reference evidence="2" key="2">
    <citation type="submission" date="2025-08" db="UniProtKB">
        <authorList>
            <consortium name="Ensembl"/>
        </authorList>
    </citation>
    <scope>IDENTIFICATION</scope>
</reference>
<keyword evidence="3" id="KW-1185">Reference proteome</keyword>
<reference evidence="2 3" key="1">
    <citation type="journal article" date="2010" name="Nature">
        <title>The genome of a songbird.</title>
        <authorList>
            <person name="Warren W.C."/>
            <person name="Clayton D.F."/>
            <person name="Ellegren H."/>
            <person name="Arnold A.P."/>
            <person name="Hillier L.W."/>
            <person name="Kunstner A."/>
            <person name="Searle S."/>
            <person name="White S."/>
            <person name="Vilella A.J."/>
            <person name="Fairley S."/>
            <person name="Heger A."/>
            <person name="Kong L."/>
            <person name="Ponting C.P."/>
            <person name="Jarvis E.D."/>
            <person name="Mello C.V."/>
            <person name="Minx P."/>
            <person name="Lovell P."/>
            <person name="Velho T.A."/>
            <person name="Ferris M."/>
            <person name="Balakrishnan C.N."/>
            <person name="Sinha S."/>
            <person name="Blatti C."/>
            <person name="London S.E."/>
            <person name="Li Y."/>
            <person name="Lin Y.C."/>
            <person name="George J."/>
            <person name="Sweedler J."/>
            <person name="Southey B."/>
            <person name="Gunaratne P."/>
            <person name="Watson M."/>
            <person name="Nam K."/>
            <person name="Backstrom N."/>
            <person name="Smeds L."/>
            <person name="Nabholz B."/>
            <person name="Itoh Y."/>
            <person name="Whitney O."/>
            <person name="Pfenning A.R."/>
            <person name="Howard J."/>
            <person name="Volker M."/>
            <person name="Skinner B.M."/>
            <person name="Griffin D.K."/>
            <person name="Ye L."/>
            <person name="McLaren W.M."/>
            <person name="Flicek P."/>
            <person name="Quesada V."/>
            <person name="Velasco G."/>
            <person name="Lopez-Otin C."/>
            <person name="Puente X.S."/>
            <person name="Olender T."/>
            <person name="Lancet D."/>
            <person name="Smit A.F."/>
            <person name="Hubley R."/>
            <person name="Konkel M.K."/>
            <person name="Walker J.A."/>
            <person name="Batzer M.A."/>
            <person name="Gu W."/>
            <person name="Pollock D.D."/>
            <person name="Chen L."/>
            <person name="Cheng Z."/>
            <person name="Eichler E.E."/>
            <person name="Stapley J."/>
            <person name="Slate J."/>
            <person name="Ekblom R."/>
            <person name="Birkhead T."/>
            <person name="Burke T."/>
            <person name="Burt D."/>
            <person name="Scharff C."/>
            <person name="Adam I."/>
            <person name="Richard H."/>
            <person name="Sultan M."/>
            <person name="Soldatov A."/>
            <person name="Lehrach H."/>
            <person name="Edwards S.V."/>
            <person name="Yang S.P."/>
            <person name="Li X."/>
            <person name="Graves T."/>
            <person name="Fulton L."/>
            <person name="Nelson J."/>
            <person name="Chinwalla A."/>
            <person name="Hou S."/>
            <person name="Mardis E.R."/>
            <person name="Wilson R.K."/>
        </authorList>
    </citation>
    <scope>NUCLEOTIDE SEQUENCE [LARGE SCALE GENOMIC DNA]</scope>
</reference>
<dbReference type="AlphaFoldDB" id="H0ZJ12"/>
<dbReference type="HOGENOM" id="CLU_1334635_0_0_1"/>
<proteinExistence type="predicted"/>
<accession>H0ZJ12</accession>
<sequence length="143" mass="16362">MTANPSKRLAWSDSGFDSKHRQDTEDSHKVHKKKSKEKKRRLAVGQWRTDVQSLVSSSKWLQCYGLKRNKLSLSQILSQIGFQHRKDYVTTLGKPVASRYADGLFPQYKRAQDGSVYNHYSKSSPDMIAVSKQHPPCLERGNP</sequence>
<feature type="region of interest" description="Disordered" evidence="1">
    <location>
        <begin position="1"/>
        <end position="43"/>
    </location>
</feature>
<protein>
    <submittedName>
        <fullName evidence="2">von Willebrand factor A domain containing 3B</fullName>
    </submittedName>
</protein>
<dbReference type="GeneTree" id="ENSGT00940000157237"/>
<evidence type="ECO:0000256" key="1">
    <source>
        <dbReference type="SAM" id="MobiDB-lite"/>
    </source>
</evidence>
<name>H0ZJ12_TAEGU</name>
<evidence type="ECO:0000313" key="3">
    <source>
        <dbReference type="Proteomes" id="UP000007754"/>
    </source>
</evidence>
<dbReference type="Proteomes" id="UP000007754">
    <property type="component" value="Chromosome 1"/>
</dbReference>
<dbReference type="Ensembl" id="ENSTGUT00000010691.2">
    <property type="protein sequence ID" value="ENSTGUP00000010580.2"/>
    <property type="gene ID" value="ENSTGUG00000010260.2"/>
</dbReference>
<feature type="compositionally biased region" description="Basic residues" evidence="1">
    <location>
        <begin position="29"/>
        <end position="42"/>
    </location>
</feature>
<reference evidence="2" key="3">
    <citation type="submission" date="2025-09" db="UniProtKB">
        <authorList>
            <consortium name="Ensembl"/>
        </authorList>
    </citation>
    <scope>IDENTIFICATION</scope>
</reference>
<feature type="compositionally biased region" description="Basic and acidic residues" evidence="1">
    <location>
        <begin position="16"/>
        <end position="28"/>
    </location>
</feature>
<evidence type="ECO:0000313" key="2">
    <source>
        <dbReference type="Ensembl" id="ENSTGUP00000010580.2"/>
    </source>
</evidence>
<organism evidence="2 3">
    <name type="scientific">Taeniopygia guttata</name>
    <name type="common">Zebra finch</name>
    <name type="synonym">Poephila guttata</name>
    <dbReference type="NCBI Taxonomy" id="59729"/>
    <lineage>
        <taxon>Eukaryota</taxon>
        <taxon>Metazoa</taxon>
        <taxon>Chordata</taxon>
        <taxon>Craniata</taxon>
        <taxon>Vertebrata</taxon>
        <taxon>Euteleostomi</taxon>
        <taxon>Archelosauria</taxon>
        <taxon>Archosauria</taxon>
        <taxon>Dinosauria</taxon>
        <taxon>Saurischia</taxon>
        <taxon>Theropoda</taxon>
        <taxon>Coelurosauria</taxon>
        <taxon>Aves</taxon>
        <taxon>Neognathae</taxon>
        <taxon>Neoaves</taxon>
        <taxon>Telluraves</taxon>
        <taxon>Australaves</taxon>
        <taxon>Passeriformes</taxon>
        <taxon>Passeroidea</taxon>
        <taxon>Estrildidae</taxon>
        <taxon>Estrildinae</taxon>
        <taxon>Taeniopygia</taxon>
    </lineage>
</organism>